<dbReference type="AlphaFoldDB" id="X0XL31"/>
<dbReference type="SUPFAM" id="SSF53335">
    <property type="entry name" value="S-adenosyl-L-methionine-dependent methyltransferases"/>
    <property type="match status" value="1"/>
</dbReference>
<dbReference type="EMBL" id="BARS01051279">
    <property type="protein sequence ID" value="GAG43885.1"/>
    <property type="molecule type" value="Genomic_DNA"/>
</dbReference>
<organism evidence="1">
    <name type="scientific">marine sediment metagenome</name>
    <dbReference type="NCBI Taxonomy" id="412755"/>
    <lineage>
        <taxon>unclassified sequences</taxon>
        <taxon>metagenomes</taxon>
        <taxon>ecological metagenomes</taxon>
    </lineage>
</organism>
<dbReference type="InterPro" id="IPR029063">
    <property type="entry name" value="SAM-dependent_MTases_sf"/>
</dbReference>
<proteinExistence type="predicted"/>
<protein>
    <recommendedName>
        <fullName evidence="2">Methyltransferase type 11 domain-containing protein</fullName>
    </recommendedName>
</protein>
<evidence type="ECO:0008006" key="2">
    <source>
        <dbReference type="Google" id="ProtNLM"/>
    </source>
</evidence>
<evidence type="ECO:0000313" key="1">
    <source>
        <dbReference type="EMBL" id="GAG43885.1"/>
    </source>
</evidence>
<reference evidence="1" key="1">
    <citation type="journal article" date="2014" name="Front. Microbiol.">
        <title>High frequency of phylogenetically diverse reductive dehalogenase-homologous genes in deep subseafloor sedimentary metagenomes.</title>
        <authorList>
            <person name="Kawai M."/>
            <person name="Futagami T."/>
            <person name="Toyoda A."/>
            <person name="Takaki Y."/>
            <person name="Nishi S."/>
            <person name="Hori S."/>
            <person name="Arai W."/>
            <person name="Tsubouchi T."/>
            <person name="Morono Y."/>
            <person name="Uchiyama I."/>
            <person name="Ito T."/>
            <person name="Fujiyama A."/>
            <person name="Inagaki F."/>
            <person name="Takami H."/>
        </authorList>
    </citation>
    <scope>NUCLEOTIDE SEQUENCE</scope>
    <source>
        <strain evidence="1">Expedition CK06-06</strain>
    </source>
</reference>
<comment type="caution">
    <text evidence="1">The sequence shown here is derived from an EMBL/GenBank/DDBJ whole genome shotgun (WGS) entry which is preliminary data.</text>
</comment>
<sequence>MEDFEVPYRYGTIYMDAGTFMVISDRQKALSTLERFRNHLISGGQLLIGLFVPDEAKGVTVNARHWGPIKCASGEEEISTKLWTESFDLLEQTMIEKRRYELKVDGQLVRSELHTLHMRWYYKYEFIMMLEKAGFEDIYLYSDYTEEPATKESKTIVYGARNSST</sequence>
<dbReference type="Gene3D" id="3.40.50.150">
    <property type="entry name" value="Vaccinia Virus protein VP39"/>
    <property type="match status" value="1"/>
</dbReference>
<gene>
    <name evidence="1" type="ORF">S01H1_76415</name>
</gene>
<accession>X0XL31</accession>
<name>X0XL31_9ZZZZ</name>